<dbReference type="EMBL" id="JALPRX010000038">
    <property type="protein sequence ID" value="MCK8784717.1"/>
    <property type="molecule type" value="Genomic_DNA"/>
</dbReference>
<evidence type="ECO:0000256" key="2">
    <source>
        <dbReference type="SAM" id="Phobius"/>
    </source>
</evidence>
<proteinExistence type="predicted"/>
<dbReference type="AlphaFoldDB" id="A0A9X1Y7V5"/>
<comment type="caution">
    <text evidence="3">The sequence shown here is derived from an EMBL/GenBank/DDBJ whole genome shotgun (WGS) entry which is preliminary data.</text>
</comment>
<accession>A0A9X1Y7V5</accession>
<keyword evidence="2" id="KW-1133">Transmembrane helix</keyword>
<reference evidence="3" key="1">
    <citation type="submission" date="2022-04" db="EMBL/GenBank/DDBJ databases">
        <title>Roseomonas acroporae sp. nov., isolated from coral Acropora digitifera.</title>
        <authorList>
            <person name="Sun H."/>
        </authorList>
    </citation>
    <scope>NUCLEOTIDE SEQUENCE</scope>
    <source>
        <strain evidence="3">NAR14</strain>
    </source>
</reference>
<organism evidence="3 4">
    <name type="scientific">Roseomonas acroporae</name>
    <dbReference type="NCBI Taxonomy" id="2937791"/>
    <lineage>
        <taxon>Bacteria</taxon>
        <taxon>Pseudomonadati</taxon>
        <taxon>Pseudomonadota</taxon>
        <taxon>Alphaproteobacteria</taxon>
        <taxon>Acetobacterales</taxon>
        <taxon>Roseomonadaceae</taxon>
        <taxon>Roseomonas</taxon>
    </lineage>
</organism>
<keyword evidence="2" id="KW-0472">Membrane</keyword>
<evidence type="ECO:0000256" key="1">
    <source>
        <dbReference type="SAM" id="MobiDB-lite"/>
    </source>
</evidence>
<evidence type="ECO:0000313" key="4">
    <source>
        <dbReference type="Proteomes" id="UP001139516"/>
    </source>
</evidence>
<feature type="transmembrane region" description="Helical" evidence="2">
    <location>
        <begin position="6"/>
        <end position="27"/>
    </location>
</feature>
<feature type="compositionally biased region" description="Low complexity" evidence="1">
    <location>
        <begin position="41"/>
        <end position="58"/>
    </location>
</feature>
<sequence>MTDHQLFAFVLLPIAVPAAAWALVLLAERRGAARPCPEGKAAAAPPRPARAAVSARAPAPSPGWPGRRSRG</sequence>
<dbReference type="Proteomes" id="UP001139516">
    <property type="component" value="Unassembled WGS sequence"/>
</dbReference>
<keyword evidence="4" id="KW-1185">Reference proteome</keyword>
<keyword evidence="2" id="KW-0812">Transmembrane</keyword>
<dbReference type="RefSeq" id="WP_248666841.1">
    <property type="nucleotide sequence ID" value="NZ_JALPRX010000038.1"/>
</dbReference>
<name>A0A9X1Y7V5_9PROT</name>
<feature type="region of interest" description="Disordered" evidence="1">
    <location>
        <begin position="34"/>
        <end position="71"/>
    </location>
</feature>
<protein>
    <submittedName>
        <fullName evidence="3">Uncharacterized protein</fullName>
    </submittedName>
</protein>
<evidence type="ECO:0000313" key="3">
    <source>
        <dbReference type="EMBL" id="MCK8784717.1"/>
    </source>
</evidence>
<gene>
    <name evidence="3" type="ORF">M0638_10020</name>
</gene>